<dbReference type="OrthoDB" id="4296267at2"/>
<dbReference type="RefSeq" id="WP_086678119.1">
    <property type="nucleotide sequence ID" value="NZ_FNUJ01000001.1"/>
</dbReference>
<dbReference type="EMBL" id="FNUJ01000001">
    <property type="protein sequence ID" value="SEF21789.1"/>
    <property type="molecule type" value="Genomic_DNA"/>
</dbReference>
<sequence>MAQKSAAIELEVGPHTVRVSNPDRVYFPARGETKLDLVNYYLSVGDGIVNALRERPCMLHRFPSGVAGEKVHQKRVPNGAPPWLETVRVTFPRYNRHADELCVTELAHVAWAVQMSTVEFHPWNSRRADTEKPDEWRIDLDPMPDCGYDRVRRVAHVAHEVLDELGAVGWPKTSGGRGLHVYVRIEPRWGFSDVRRAALAFAREVERRAPDDVTTTWWRKDRDPRTLFVDYNQNARDHTIASAYSVRGNPEGTVSTPIRWDEVDDAEPGDFTIATVPARFAELGDLHADIDKAVFSLDPLLEWADRDGVEEPPEPD</sequence>
<accession>A0A1H5Q765</accession>
<feature type="domain" description="DNA ligase D polymerase" evidence="1">
    <location>
        <begin position="33"/>
        <end position="287"/>
    </location>
</feature>
<name>A0A1H5Q765_9PSEU</name>
<keyword evidence="3" id="KW-1185">Reference proteome</keyword>
<evidence type="ECO:0000313" key="2">
    <source>
        <dbReference type="EMBL" id="SEF21789.1"/>
    </source>
</evidence>
<evidence type="ECO:0000313" key="3">
    <source>
        <dbReference type="Proteomes" id="UP000198878"/>
    </source>
</evidence>
<dbReference type="PANTHER" id="PTHR42705:SF3">
    <property type="entry name" value="ATP-DEPENDENT DNA LIGASE"/>
    <property type="match status" value="1"/>
</dbReference>
<organism evidence="2 3">
    <name type="scientific">Amycolatopsis pretoriensis</name>
    <dbReference type="NCBI Taxonomy" id="218821"/>
    <lineage>
        <taxon>Bacteria</taxon>
        <taxon>Bacillati</taxon>
        <taxon>Actinomycetota</taxon>
        <taxon>Actinomycetes</taxon>
        <taxon>Pseudonocardiales</taxon>
        <taxon>Pseudonocardiaceae</taxon>
        <taxon>Amycolatopsis</taxon>
    </lineage>
</organism>
<dbReference type="Pfam" id="PF21686">
    <property type="entry name" value="LigD_Prim-Pol"/>
    <property type="match status" value="1"/>
</dbReference>
<dbReference type="NCBIfam" id="TIGR02778">
    <property type="entry name" value="ligD_pol"/>
    <property type="match status" value="1"/>
</dbReference>
<dbReference type="GO" id="GO:0016874">
    <property type="term" value="F:ligase activity"/>
    <property type="evidence" value="ECO:0007669"/>
    <property type="project" value="UniProtKB-KW"/>
</dbReference>
<gene>
    <name evidence="2" type="ORF">SAMN05421837_1011065</name>
</gene>
<dbReference type="InterPro" id="IPR052171">
    <property type="entry name" value="NHEJ_LigD"/>
</dbReference>
<dbReference type="Gene3D" id="3.90.920.10">
    <property type="entry name" value="DNA primase, PRIM domain"/>
    <property type="match status" value="1"/>
</dbReference>
<reference evidence="3" key="1">
    <citation type="submission" date="2016-10" db="EMBL/GenBank/DDBJ databases">
        <authorList>
            <person name="Varghese N."/>
            <person name="Submissions S."/>
        </authorList>
    </citation>
    <scope>NUCLEOTIDE SEQUENCE [LARGE SCALE GENOMIC DNA]</scope>
    <source>
        <strain evidence="3">DSM 44654</strain>
    </source>
</reference>
<evidence type="ECO:0000259" key="1">
    <source>
        <dbReference type="Pfam" id="PF21686"/>
    </source>
</evidence>
<proteinExistence type="predicted"/>
<protein>
    <submittedName>
        <fullName evidence="2">DNA ligase D</fullName>
    </submittedName>
</protein>
<keyword evidence="2" id="KW-0436">Ligase</keyword>
<dbReference type="Proteomes" id="UP000198878">
    <property type="component" value="Unassembled WGS sequence"/>
</dbReference>
<dbReference type="InterPro" id="IPR014145">
    <property type="entry name" value="LigD_pol_dom"/>
</dbReference>
<dbReference type="STRING" id="218821.SAMN05421837_1011065"/>
<dbReference type="AlphaFoldDB" id="A0A1H5Q765"/>
<dbReference type="PANTHER" id="PTHR42705">
    <property type="entry name" value="BIFUNCTIONAL NON-HOMOLOGOUS END JOINING PROTEIN LIGD"/>
    <property type="match status" value="1"/>
</dbReference>